<proteinExistence type="predicted"/>
<dbReference type="Pfam" id="PF10545">
    <property type="entry name" value="MADF_DNA_bdg"/>
    <property type="match status" value="1"/>
</dbReference>
<evidence type="ECO:0000259" key="1">
    <source>
        <dbReference type="Pfam" id="PF10545"/>
    </source>
</evidence>
<feature type="domain" description="MADF" evidence="1">
    <location>
        <begin position="15"/>
        <end position="56"/>
    </location>
</feature>
<dbReference type="Proteomes" id="UP001314205">
    <property type="component" value="Unassembled WGS sequence"/>
</dbReference>
<sequence>MSQNTARYREVLCDFMNIYRNEQCLWQIKNKLYHSRDKRNAALDKLVAKYKEVEESADRETVLKKLIR</sequence>
<name>A0AAV1LB97_9NEOP</name>
<evidence type="ECO:0000313" key="2">
    <source>
        <dbReference type="EMBL" id="CAK1592760.1"/>
    </source>
</evidence>
<keyword evidence="3" id="KW-1185">Reference proteome</keyword>
<comment type="caution">
    <text evidence="2">The sequence shown here is derived from an EMBL/GenBank/DDBJ whole genome shotgun (WGS) entry which is preliminary data.</text>
</comment>
<evidence type="ECO:0000313" key="3">
    <source>
        <dbReference type="Proteomes" id="UP001314205"/>
    </source>
</evidence>
<dbReference type="InterPro" id="IPR006578">
    <property type="entry name" value="MADF-dom"/>
</dbReference>
<protein>
    <recommendedName>
        <fullName evidence="1">MADF domain-containing protein</fullName>
    </recommendedName>
</protein>
<reference evidence="2 3" key="1">
    <citation type="submission" date="2023-11" db="EMBL/GenBank/DDBJ databases">
        <authorList>
            <person name="Hedman E."/>
            <person name="Englund M."/>
            <person name="Stromberg M."/>
            <person name="Nyberg Akerstrom W."/>
            <person name="Nylinder S."/>
            <person name="Jareborg N."/>
            <person name="Kallberg Y."/>
            <person name="Kronander E."/>
        </authorList>
    </citation>
    <scope>NUCLEOTIDE SEQUENCE [LARGE SCALE GENOMIC DNA]</scope>
</reference>
<dbReference type="EMBL" id="CAVLGL010000087">
    <property type="protein sequence ID" value="CAK1592760.1"/>
    <property type="molecule type" value="Genomic_DNA"/>
</dbReference>
<accession>A0AAV1LB97</accession>
<dbReference type="AlphaFoldDB" id="A0AAV1LB97"/>
<gene>
    <name evidence="2" type="ORF">PARMNEM_LOCUS12648</name>
</gene>
<organism evidence="2 3">
    <name type="scientific">Parnassius mnemosyne</name>
    <name type="common">clouded apollo</name>
    <dbReference type="NCBI Taxonomy" id="213953"/>
    <lineage>
        <taxon>Eukaryota</taxon>
        <taxon>Metazoa</taxon>
        <taxon>Ecdysozoa</taxon>
        <taxon>Arthropoda</taxon>
        <taxon>Hexapoda</taxon>
        <taxon>Insecta</taxon>
        <taxon>Pterygota</taxon>
        <taxon>Neoptera</taxon>
        <taxon>Endopterygota</taxon>
        <taxon>Lepidoptera</taxon>
        <taxon>Glossata</taxon>
        <taxon>Ditrysia</taxon>
        <taxon>Papilionoidea</taxon>
        <taxon>Papilionidae</taxon>
        <taxon>Parnassiinae</taxon>
        <taxon>Parnassini</taxon>
        <taxon>Parnassius</taxon>
        <taxon>Driopa</taxon>
    </lineage>
</organism>